<evidence type="ECO:0000256" key="1">
    <source>
        <dbReference type="ARBA" id="ARBA00004131"/>
    </source>
</evidence>
<proteinExistence type="inferred from homology"/>
<organism evidence="15 16">
    <name type="scientific">Geranomyces variabilis</name>
    <dbReference type="NCBI Taxonomy" id="109894"/>
    <lineage>
        <taxon>Eukaryota</taxon>
        <taxon>Fungi</taxon>
        <taxon>Fungi incertae sedis</taxon>
        <taxon>Chytridiomycota</taxon>
        <taxon>Chytridiomycota incertae sedis</taxon>
        <taxon>Chytridiomycetes</taxon>
        <taxon>Spizellomycetales</taxon>
        <taxon>Powellomycetaceae</taxon>
        <taxon>Geranomyces</taxon>
    </lineage>
</organism>
<evidence type="ECO:0000256" key="4">
    <source>
        <dbReference type="ARBA" id="ARBA00022692"/>
    </source>
</evidence>
<keyword evidence="2" id="KW-0813">Transport</keyword>
<dbReference type="Pfam" id="PF00173">
    <property type="entry name" value="Cyt-b5"/>
    <property type="match status" value="1"/>
</dbReference>
<keyword evidence="4 13" id="KW-0812">Transmembrane</keyword>
<dbReference type="SUPFAM" id="SSF55856">
    <property type="entry name" value="Cytochrome b5-like heme/steroid binding domain"/>
    <property type="match status" value="1"/>
</dbReference>
<dbReference type="PANTHER" id="PTHR19359">
    <property type="entry name" value="CYTOCHROME B5"/>
    <property type="match status" value="1"/>
</dbReference>
<feature type="transmembrane region" description="Helical" evidence="13">
    <location>
        <begin position="128"/>
        <end position="146"/>
    </location>
</feature>
<dbReference type="GO" id="GO:0005789">
    <property type="term" value="C:endoplasmic reticulum membrane"/>
    <property type="evidence" value="ECO:0007669"/>
    <property type="project" value="UniProtKB-SubCell"/>
</dbReference>
<reference evidence="15" key="1">
    <citation type="submission" date="2020-05" db="EMBL/GenBank/DDBJ databases">
        <title>Phylogenomic resolution of chytrid fungi.</title>
        <authorList>
            <person name="Stajich J.E."/>
            <person name="Amses K."/>
            <person name="Simmons R."/>
            <person name="Seto K."/>
            <person name="Myers J."/>
            <person name="Bonds A."/>
            <person name="Quandt C.A."/>
            <person name="Barry K."/>
            <person name="Liu P."/>
            <person name="Grigoriev I."/>
            <person name="Longcore J.E."/>
            <person name="James T.Y."/>
        </authorList>
    </citation>
    <scope>NUCLEOTIDE SEQUENCE</scope>
    <source>
        <strain evidence="15">JEL0379</strain>
    </source>
</reference>
<evidence type="ECO:0000256" key="6">
    <source>
        <dbReference type="ARBA" id="ARBA00022824"/>
    </source>
</evidence>
<keyword evidence="9 13" id="KW-0408">Iron</keyword>
<protein>
    <submittedName>
        <fullName evidence="15">Cytochrome b5 isoform E</fullName>
    </submittedName>
</protein>
<comment type="similarity">
    <text evidence="12 13">Belongs to the cytochrome b5 family.</text>
</comment>
<name>A0AAD5TS21_9FUNG</name>
<comment type="subcellular location">
    <subcellularLocation>
        <location evidence="1">Endoplasmic reticulum membrane</location>
        <topology evidence="1">Single-pass membrane protein</topology>
        <orientation evidence="1">Cytoplasmic side</orientation>
    </subcellularLocation>
    <subcellularLocation>
        <location evidence="11">Microsome membrane</location>
        <topology evidence="11">Single-pass membrane protein</topology>
        <orientation evidence="11">Cytoplasmic side</orientation>
    </subcellularLocation>
</comment>
<evidence type="ECO:0000256" key="11">
    <source>
        <dbReference type="ARBA" id="ARBA00037877"/>
    </source>
</evidence>
<dbReference type="InterPro" id="IPR036400">
    <property type="entry name" value="Cyt_B5-like_heme/steroid_sf"/>
</dbReference>
<keyword evidence="6" id="KW-0256">Endoplasmic reticulum</keyword>
<evidence type="ECO:0000256" key="7">
    <source>
        <dbReference type="ARBA" id="ARBA00022848"/>
    </source>
</evidence>
<gene>
    <name evidence="15" type="primary">CYTB5</name>
    <name evidence="15" type="ORF">HDU87_008007</name>
</gene>
<accession>A0AAD5TS21</accession>
<evidence type="ECO:0000256" key="9">
    <source>
        <dbReference type="ARBA" id="ARBA00023004"/>
    </source>
</evidence>
<comment type="caution">
    <text evidence="15">The sequence shown here is derived from an EMBL/GenBank/DDBJ whole genome shotgun (WGS) entry which is preliminary data.</text>
</comment>
<dbReference type="SMART" id="SM01117">
    <property type="entry name" value="Cyt-b5"/>
    <property type="match status" value="1"/>
</dbReference>
<evidence type="ECO:0000256" key="3">
    <source>
        <dbReference type="ARBA" id="ARBA00022617"/>
    </source>
</evidence>
<dbReference type="PROSITE" id="PS00191">
    <property type="entry name" value="CYTOCHROME_B5_1"/>
    <property type="match status" value="1"/>
</dbReference>
<keyword evidence="8" id="KW-0249">Electron transport</keyword>
<dbReference type="GO" id="GO:0046872">
    <property type="term" value="F:metal ion binding"/>
    <property type="evidence" value="ECO:0007669"/>
    <property type="project" value="UniProtKB-UniRule"/>
</dbReference>
<keyword evidence="3 13" id="KW-0349">Heme</keyword>
<evidence type="ECO:0000256" key="5">
    <source>
        <dbReference type="ARBA" id="ARBA00022723"/>
    </source>
</evidence>
<dbReference type="PANTHER" id="PTHR19359:SF150">
    <property type="entry name" value="CYTOCHROME B5"/>
    <property type="match status" value="1"/>
</dbReference>
<sequence>MSAVDAAPVPAAGPRSLEWDEISKHNKRDDLWMVIHGKVYDTTRFLDEHPGGEEVMIEVGGQDASEAFEEIGHSDDARDLLKGFYVGDLSAKAKLGKAATKVATSVSTSVSSGAEAAKTKAKSSGFPFFPLVPLIAIVAFAVYKLLENN</sequence>
<feature type="domain" description="Cytochrome b5 heme-binding" evidence="14">
    <location>
        <begin position="14"/>
        <end position="90"/>
    </location>
</feature>
<dbReference type="EMBL" id="JADGJQ010000008">
    <property type="protein sequence ID" value="KAJ3182668.1"/>
    <property type="molecule type" value="Genomic_DNA"/>
</dbReference>
<evidence type="ECO:0000256" key="12">
    <source>
        <dbReference type="ARBA" id="ARBA00038168"/>
    </source>
</evidence>
<dbReference type="Gene3D" id="3.10.120.10">
    <property type="entry name" value="Cytochrome b5-like heme/steroid binding domain"/>
    <property type="match status" value="1"/>
</dbReference>
<keyword evidence="10 13" id="KW-0472">Membrane</keyword>
<evidence type="ECO:0000256" key="10">
    <source>
        <dbReference type="ARBA" id="ARBA00023136"/>
    </source>
</evidence>
<dbReference type="InterPro" id="IPR001199">
    <property type="entry name" value="Cyt_B5-like_heme/steroid-bd"/>
</dbReference>
<dbReference type="GO" id="GO:0020037">
    <property type="term" value="F:heme binding"/>
    <property type="evidence" value="ECO:0007669"/>
    <property type="project" value="UniProtKB-UniRule"/>
</dbReference>
<evidence type="ECO:0000256" key="2">
    <source>
        <dbReference type="ARBA" id="ARBA00022448"/>
    </source>
</evidence>
<keyword evidence="7" id="KW-0492">Microsome</keyword>
<dbReference type="InterPro" id="IPR018506">
    <property type="entry name" value="Cyt_B5_heme-BS"/>
</dbReference>
<evidence type="ECO:0000259" key="14">
    <source>
        <dbReference type="PROSITE" id="PS50255"/>
    </source>
</evidence>
<keyword evidence="5 13" id="KW-0479">Metal-binding</keyword>
<dbReference type="AlphaFoldDB" id="A0AAD5TS21"/>
<evidence type="ECO:0000313" key="16">
    <source>
        <dbReference type="Proteomes" id="UP001212152"/>
    </source>
</evidence>
<dbReference type="Proteomes" id="UP001212152">
    <property type="component" value="Unassembled WGS sequence"/>
</dbReference>
<dbReference type="InterPro" id="IPR050668">
    <property type="entry name" value="Cytochrome_b5"/>
</dbReference>
<evidence type="ECO:0000313" key="15">
    <source>
        <dbReference type="EMBL" id="KAJ3182668.1"/>
    </source>
</evidence>
<keyword evidence="16" id="KW-1185">Reference proteome</keyword>
<evidence type="ECO:0000256" key="13">
    <source>
        <dbReference type="RuleBase" id="RU362121"/>
    </source>
</evidence>
<dbReference type="PROSITE" id="PS50255">
    <property type="entry name" value="CYTOCHROME_B5_2"/>
    <property type="match status" value="1"/>
</dbReference>
<evidence type="ECO:0000256" key="8">
    <source>
        <dbReference type="ARBA" id="ARBA00022982"/>
    </source>
</evidence>
<dbReference type="PRINTS" id="PR00363">
    <property type="entry name" value="CYTOCHROMEB5"/>
</dbReference>
<keyword evidence="13" id="KW-1133">Transmembrane helix</keyword>
<dbReference type="FunFam" id="3.10.120.10:FF:000002">
    <property type="entry name" value="Cytochrome b5 type B"/>
    <property type="match status" value="1"/>
</dbReference>